<proteinExistence type="predicted"/>
<organism evidence="2 3">
    <name type="scientific">Nicotiana sylvestris</name>
    <name type="common">Wood tobacco</name>
    <name type="synonym">South American tobacco</name>
    <dbReference type="NCBI Taxonomy" id="4096"/>
    <lineage>
        <taxon>Eukaryota</taxon>
        <taxon>Viridiplantae</taxon>
        <taxon>Streptophyta</taxon>
        <taxon>Embryophyta</taxon>
        <taxon>Tracheophyta</taxon>
        <taxon>Spermatophyta</taxon>
        <taxon>Magnoliopsida</taxon>
        <taxon>eudicotyledons</taxon>
        <taxon>Gunneridae</taxon>
        <taxon>Pentapetalae</taxon>
        <taxon>asterids</taxon>
        <taxon>lamiids</taxon>
        <taxon>Solanales</taxon>
        <taxon>Solanaceae</taxon>
        <taxon>Nicotianoideae</taxon>
        <taxon>Nicotianeae</taxon>
        <taxon>Nicotiana</taxon>
    </lineage>
</organism>
<feature type="compositionally biased region" description="Basic and acidic residues" evidence="1">
    <location>
        <begin position="79"/>
        <end position="91"/>
    </location>
</feature>
<evidence type="ECO:0000313" key="3">
    <source>
        <dbReference type="RefSeq" id="XP_009781669.1"/>
    </source>
</evidence>
<reference evidence="3" key="2">
    <citation type="submission" date="2025-08" db="UniProtKB">
        <authorList>
            <consortium name="RefSeq"/>
        </authorList>
    </citation>
    <scope>IDENTIFICATION</scope>
    <source>
        <tissue evidence="3">Leaf</tissue>
    </source>
</reference>
<name>A0A1U7X469_NICSY</name>
<dbReference type="OrthoDB" id="1223604at2759"/>
<feature type="region of interest" description="Disordered" evidence="1">
    <location>
        <begin position="1"/>
        <end position="24"/>
    </location>
</feature>
<accession>A0A1U7X469</accession>
<dbReference type="RefSeq" id="XP_009781669.1">
    <property type="nucleotide sequence ID" value="XM_009783367.1"/>
</dbReference>
<dbReference type="PANTHER" id="PTHR33067">
    <property type="entry name" value="RNA-DIRECTED DNA POLYMERASE-RELATED"/>
    <property type="match status" value="1"/>
</dbReference>
<evidence type="ECO:0000256" key="1">
    <source>
        <dbReference type="SAM" id="MobiDB-lite"/>
    </source>
</evidence>
<dbReference type="PANTHER" id="PTHR33067:SF9">
    <property type="entry name" value="RNA-DIRECTED DNA POLYMERASE"/>
    <property type="match status" value="1"/>
</dbReference>
<feature type="region of interest" description="Disordered" evidence="1">
    <location>
        <begin position="79"/>
        <end position="116"/>
    </location>
</feature>
<sequence length="233" mass="26212">MALNNRPHGTLLADTQINPKEQGPKQLMTVSLRNGRDLDWEQEIAHESRPTEALVPVPVELDDSARLTEVTVHHAKENTNKEEEVVKKTEVAPEPTVEAMPKQEKNPIAGKKRPPASFPQRLAKYQKDEQYKKFLEMLKQIHVNIPLIDALKEMPGYAKMMKDLMSCKFDFQDLATVTLTQNCSAVVTRPIAEKLSDTGSFTIPCTIGNFVFAKALCDLGARINLMPWLYTKG</sequence>
<keyword evidence="2" id="KW-1185">Reference proteome</keyword>
<evidence type="ECO:0000313" key="2">
    <source>
        <dbReference type="Proteomes" id="UP000189701"/>
    </source>
</evidence>
<reference evidence="2" key="1">
    <citation type="journal article" date="2013" name="Genome Biol.">
        <title>Reference genomes and transcriptomes of Nicotiana sylvestris and Nicotiana tomentosiformis.</title>
        <authorList>
            <person name="Sierro N."/>
            <person name="Battey J.N."/>
            <person name="Ouadi S."/>
            <person name="Bovet L."/>
            <person name="Goepfert S."/>
            <person name="Bakaher N."/>
            <person name="Peitsch M.C."/>
            <person name="Ivanov N.V."/>
        </authorList>
    </citation>
    <scope>NUCLEOTIDE SEQUENCE [LARGE SCALE GENOMIC DNA]</scope>
</reference>
<dbReference type="AlphaFoldDB" id="A0A1U7X469"/>
<dbReference type="Proteomes" id="UP000189701">
    <property type="component" value="Unplaced"/>
</dbReference>
<gene>
    <name evidence="3" type="primary">LOC104230532</name>
</gene>
<protein>
    <submittedName>
        <fullName evidence="3">Uncharacterized protein LOC104230532</fullName>
    </submittedName>
</protein>
<dbReference type="eggNOG" id="KOG0017">
    <property type="taxonomic scope" value="Eukaryota"/>
</dbReference>